<comment type="similarity">
    <text evidence="1">Belongs to the carbohydrate kinase PfkB family.</text>
</comment>
<dbReference type="SUPFAM" id="SSF53613">
    <property type="entry name" value="Ribokinase-like"/>
    <property type="match status" value="1"/>
</dbReference>
<evidence type="ECO:0000256" key="3">
    <source>
        <dbReference type="ARBA" id="ARBA00022741"/>
    </source>
</evidence>
<evidence type="ECO:0000313" key="8">
    <source>
        <dbReference type="Proteomes" id="UP001623041"/>
    </source>
</evidence>
<feature type="domain" description="Carbohydrate kinase PfkB" evidence="6">
    <location>
        <begin position="5"/>
        <end position="297"/>
    </location>
</feature>
<dbReference type="PROSITE" id="PS00584">
    <property type="entry name" value="PFKB_KINASES_2"/>
    <property type="match status" value="1"/>
</dbReference>
<dbReference type="GO" id="GO:0016301">
    <property type="term" value="F:kinase activity"/>
    <property type="evidence" value="ECO:0007669"/>
    <property type="project" value="UniProtKB-KW"/>
</dbReference>
<dbReference type="PANTHER" id="PTHR43085:SF1">
    <property type="entry name" value="PSEUDOURIDINE KINASE-RELATED"/>
    <property type="match status" value="1"/>
</dbReference>
<dbReference type="CDD" id="cd01167">
    <property type="entry name" value="bac_FRK"/>
    <property type="match status" value="1"/>
</dbReference>
<dbReference type="InterPro" id="IPR050306">
    <property type="entry name" value="PfkB_Carbo_kinase"/>
</dbReference>
<keyword evidence="4 7" id="KW-0418">Kinase</keyword>
<dbReference type="InterPro" id="IPR011611">
    <property type="entry name" value="PfkB_dom"/>
</dbReference>
<evidence type="ECO:0000256" key="2">
    <source>
        <dbReference type="ARBA" id="ARBA00022679"/>
    </source>
</evidence>
<dbReference type="InterPro" id="IPR029056">
    <property type="entry name" value="Ribokinase-like"/>
</dbReference>
<protein>
    <submittedName>
        <fullName evidence="7">Carbohydrate kinase</fullName>
        <ecNumber evidence="7">2.7.1.-</ecNumber>
    </submittedName>
</protein>
<evidence type="ECO:0000256" key="4">
    <source>
        <dbReference type="ARBA" id="ARBA00022777"/>
    </source>
</evidence>
<evidence type="ECO:0000256" key="5">
    <source>
        <dbReference type="ARBA" id="ARBA00022840"/>
    </source>
</evidence>
<comment type="caution">
    <text evidence="7">The sequence shown here is derived from an EMBL/GenBank/DDBJ whole genome shotgun (WGS) entry which is preliminary data.</text>
</comment>
<gene>
    <name evidence="7" type="ORF">ACJEBI_18700</name>
</gene>
<proteinExistence type="inferred from homology"/>
<dbReference type="EC" id="2.7.1.-" evidence="7"/>
<dbReference type="InterPro" id="IPR002173">
    <property type="entry name" value="Carboh/pur_kinase_PfkB_CS"/>
</dbReference>
<keyword evidence="2 7" id="KW-0808">Transferase</keyword>
<accession>A0ABW8RIZ8</accession>
<dbReference type="Proteomes" id="UP001623041">
    <property type="component" value="Unassembled WGS sequence"/>
</dbReference>
<sequence>MGKQGVISLGEAFVDFISKDSTNTEYQQLLGGATVNVAVGTRRLGIPTAYLCKLGTDETSQFVEAELRKEGLNTEFSVRTASKNICGVCVHINDCGDRYFHSYLNQTPDEVLTEDELSREVFEQSRIFYYGSGTLFHEKAKKTSETAIKYAKEFQNIIAFDANIRLKRWESEVQCRKTVSSFIRNADIVKLAEDELNFLTETNSFETGIEKLSQYRIPFLFVTMGRKGAIAVMNGDKVFVPAPAVEAIDTTGAGDAFMSALLYCFHEKGLPAKMSQLTAYLKFANNVGAAATTEIGSLSAEFDLAELKRQFQNTFNESV</sequence>
<keyword evidence="5" id="KW-0067">ATP-binding</keyword>
<evidence type="ECO:0000313" key="7">
    <source>
        <dbReference type="EMBL" id="MFK9093498.1"/>
    </source>
</evidence>
<dbReference type="RefSeq" id="WP_406582011.1">
    <property type="nucleotide sequence ID" value="NZ_JBJHQH010000015.1"/>
</dbReference>
<reference evidence="7 8" key="1">
    <citation type="submission" date="2024-11" db="EMBL/GenBank/DDBJ databases">
        <authorList>
            <person name="Lucas J.A."/>
        </authorList>
    </citation>
    <scope>NUCLEOTIDE SEQUENCE [LARGE SCALE GENOMIC DNA]</scope>
    <source>
        <strain evidence="7 8">Z 5.4</strain>
    </source>
</reference>
<dbReference type="Gene3D" id="3.40.1190.20">
    <property type="match status" value="1"/>
</dbReference>
<name>A0ABW8RIZ8_9BACI</name>
<dbReference type="PANTHER" id="PTHR43085">
    <property type="entry name" value="HEXOKINASE FAMILY MEMBER"/>
    <property type="match status" value="1"/>
</dbReference>
<organism evidence="7 8">
    <name type="scientific">Bacillus salipaludis</name>
    <dbReference type="NCBI Taxonomy" id="2547811"/>
    <lineage>
        <taxon>Bacteria</taxon>
        <taxon>Bacillati</taxon>
        <taxon>Bacillota</taxon>
        <taxon>Bacilli</taxon>
        <taxon>Bacillales</taxon>
        <taxon>Bacillaceae</taxon>
        <taxon>Bacillus</taxon>
    </lineage>
</organism>
<evidence type="ECO:0000259" key="6">
    <source>
        <dbReference type="Pfam" id="PF00294"/>
    </source>
</evidence>
<evidence type="ECO:0000256" key="1">
    <source>
        <dbReference type="ARBA" id="ARBA00010688"/>
    </source>
</evidence>
<dbReference type="EMBL" id="JBJHQH010000015">
    <property type="protein sequence ID" value="MFK9093498.1"/>
    <property type="molecule type" value="Genomic_DNA"/>
</dbReference>
<dbReference type="Pfam" id="PF00294">
    <property type="entry name" value="PfkB"/>
    <property type="match status" value="1"/>
</dbReference>
<keyword evidence="3" id="KW-0547">Nucleotide-binding</keyword>
<keyword evidence="8" id="KW-1185">Reference proteome</keyword>